<protein>
    <recommendedName>
        <fullName evidence="5">Glycosyl transferase family 1 domain-containing protein</fullName>
    </recommendedName>
</protein>
<dbReference type="Pfam" id="PF13439">
    <property type="entry name" value="Glyco_transf_4"/>
    <property type="match status" value="1"/>
</dbReference>
<evidence type="ECO:0000259" key="2">
    <source>
        <dbReference type="Pfam" id="PF13439"/>
    </source>
</evidence>
<proteinExistence type="predicted"/>
<feature type="domain" description="Glycosyltransferase subfamily 4-like N-terminal" evidence="2">
    <location>
        <begin position="13"/>
        <end position="186"/>
    </location>
</feature>
<dbReference type="InterPro" id="IPR028098">
    <property type="entry name" value="Glyco_trans_4-like_N"/>
</dbReference>
<dbReference type="Gene3D" id="3.40.50.2000">
    <property type="entry name" value="Glycogen Phosphorylase B"/>
    <property type="match status" value="2"/>
</dbReference>
<comment type="caution">
    <text evidence="3">The sequence shown here is derived from an EMBL/GenBank/DDBJ whole genome shotgun (WGS) entry which is preliminary data.</text>
</comment>
<dbReference type="SUPFAM" id="SSF53756">
    <property type="entry name" value="UDP-Glycosyltransferase/glycogen phosphorylase"/>
    <property type="match status" value="1"/>
</dbReference>
<evidence type="ECO:0000259" key="1">
    <source>
        <dbReference type="Pfam" id="PF00534"/>
    </source>
</evidence>
<evidence type="ECO:0000313" key="4">
    <source>
        <dbReference type="Proteomes" id="UP000177610"/>
    </source>
</evidence>
<dbReference type="Proteomes" id="UP000177610">
    <property type="component" value="Unassembled WGS sequence"/>
</dbReference>
<dbReference type="AlphaFoldDB" id="A0A1F5N7J9"/>
<reference evidence="3 4" key="1">
    <citation type="journal article" date="2016" name="Nat. Commun.">
        <title>Thousands of microbial genomes shed light on interconnected biogeochemical processes in an aquifer system.</title>
        <authorList>
            <person name="Anantharaman K."/>
            <person name="Brown C.T."/>
            <person name="Hug L.A."/>
            <person name="Sharon I."/>
            <person name="Castelle C.J."/>
            <person name="Probst A.J."/>
            <person name="Thomas B.C."/>
            <person name="Singh A."/>
            <person name="Wilkins M.J."/>
            <person name="Karaoz U."/>
            <person name="Brodie E.L."/>
            <person name="Williams K.H."/>
            <person name="Hubbard S.S."/>
            <person name="Banfield J.F."/>
        </authorList>
    </citation>
    <scope>NUCLEOTIDE SEQUENCE [LARGE SCALE GENOMIC DNA]</scope>
</reference>
<dbReference type="InterPro" id="IPR050194">
    <property type="entry name" value="Glycosyltransferase_grp1"/>
</dbReference>
<dbReference type="PANTHER" id="PTHR45947:SF3">
    <property type="entry name" value="SULFOQUINOVOSYL TRANSFERASE SQD2"/>
    <property type="match status" value="1"/>
</dbReference>
<dbReference type="PANTHER" id="PTHR45947">
    <property type="entry name" value="SULFOQUINOVOSYL TRANSFERASE SQD2"/>
    <property type="match status" value="1"/>
</dbReference>
<dbReference type="EMBL" id="MFEH01000005">
    <property type="protein sequence ID" value="OGE73625.1"/>
    <property type="molecule type" value="Genomic_DNA"/>
</dbReference>
<sequence>MKVALVHEFLNQIGGAERVLQNFFEIWPDAKVHLILYNKEKTRNEFEKYQKKISWLNSFPLAQTHHRLLLLWMPSAIESFKFAEYDLVLSDSSSFAKGIKTDKLHICYMHTPTRFLWTESKYLDVQKYPRIFKAIGKMFVPLLRKWDYKAAQRPNYIITNSKNVQERIKKYYNRDSVVIPPPVDTQAFQPMGEKKDYFFTASRLEPYKKVDVIVQAFNELGLSLKIAGSGTEMETLKSQAKSNIEFLGVLSNEQLRRHYSEAQAYVFAADEDAGITFLEAQSCGTPVIAYGKGGALEAIKEGVTGEFFAEQTKEAIIEKVRNFDATKFDRTTIRNHALQFDKNEFQRKIKQFVEEKYAHRN</sequence>
<organism evidence="3 4">
    <name type="scientific">Candidatus Doudnabacteria bacterium RIFCSPHIGHO2_01_FULL_41_86</name>
    <dbReference type="NCBI Taxonomy" id="1817821"/>
    <lineage>
        <taxon>Bacteria</taxon>
        <taxon>Candidatus Doudnaibacteriota</taxon>
    </lineage>
</organism>
<gene>
    <name evidence="3" type="ORF">A2717_03235</name>
</gene>
<name>A0A1F5N7J9_9BACT</name>
<evidence type="ECO:0000313" key="3">
    <source>
        <dbReference type="EMBL" id="OGE73625.1"/>
    </source>
</evidence>
<dbReference type="Pfam" id="PF00534">
    <property type="entry name" value="Glycos_transf_1"/>
    <property type="match status" value="1"/>
</dbReference>
<feature type="domain" description="Glycosyl transferase family 1" evidence="1">
    <location>
        <begin position="191"/>
        <end position="323"/>
    </location>
</feature>
<dbReference type="InterPro" id="IPR001296">
    <property type="entry name" value="Glyco_trans_1"/>
</dbReference>
<accession>A0A1F5N7J9</accession>
<dbReference type="GO" id="GO:0016757">
    <property type="term" value="F:glycosyltransferase activity"/>
    <property type="evidence" value="ECO:0007669"/>
    <property type="project" value="InterPro"/>
</dbReference>
<dbReference type="STRING" id="1817821.A2717_03235"/>
<evidence type="ECO:0008006" key="5">
    <source>
        <dbReference type="Google" id="ProtNLM"/>
    </source>
</evidence>